<evidence type="ECO:0000313" key="2">
    <source>
        <dbReference type="Proteomes" id="UP000000768"/>
    </source>
</evidence>
<proteinExistence type="predicted"/>
<dbReference type="AlphaFoldDB" id="A0A1Z5R3F7"/>
<dbReference type="Gramene" id="OQU78318">
    <property type="protein sequence ID" value="OQU78318"/>
    <property type="gene ID" value="SORBI_3009G202101"/>
</dbReference>
<reference evidence="2" key="2">
    <citation type="journal article" date="2018" name="Plant J.">
        <title>The Sorghum bicolor reference genome: improved assembly, gene annotations, a transcriptome atlas, and signatures of genome organization.</title>
        <authorList>
            <person name="McCormick R.F."/>
            <person name="Truong S.K."/>
            <person name="Sreedasyam A."/>
            <person name="Jenkins J."/>
            <person name="Shu S."/>
            <person name="Sims D."/>
            <person name="Kennedy M."/>
            <person name="Amirebrahimi M."/>
            <person name="Weers B.D."/>
            <person name="McKinley B."/>
            <person name="Mattison A."/>
            <person name="Morishige D.T."/>
            <person name="Grimwood J."/>
            <person name="Schmutz J."/>
            <person name="Mullet J.E."/>
        </authorList>
    </citation>
    <scope>NUCLEOTIDE SEQUENCE [LARGE SCALE GENOMIC DNA]</scope>
    <source>
        <strain evidence="2">cv. BTx623</strain>
    </source>
</reference>
<organism evidence="1 2">
    <name type="scientific">Sorghum bicolor</name>
    <name type="common">Sorghum</name>
    <name type="synonym">Sorghum vulgare</name>
    <dbReference type="NCBI Taxonomy" id="4558"/>
    <lineage>
        <taxon>Eukaryota</taxon>
        <taxon>Viridiplantae</taxon>
        <taxon>Streptophyta</taxon>
        <taxon>Embryophyta</taxon>
        <taxon>Tracheophyta</taxon>
        <taxon>Spermatophyta</taxon>
        <taxon>Magnoliopsida</taxon>
        <taxon>Liliopsida</taxon>
        <taxon>Poales</taxon>
        <taxon>Poaceae</taxon>
        <taxon>PACMAD clade</taxon>
        <taxon>Panicoideae</taxon>
        <taxon>Andropogonodae</taxon>
        <taxon>Andropogoneae</taxon>
        <taxon>Sorghinae</taxon>
        <taxon>Sorghum</taxon>
    </lineage>
</organism>
<keyword evidence="2" id="KW-1185">Reference proteome</keyword>
<evidence type="ECO:0000313" key="1">
    <source>
        <dbReference type="EMBL" id="OQU78318.1"/>
    </source>
</evidence>
<dbReference type="InParanoid" id="A0A1Z5R3F7"/>
<reference evidence="1 2" key="1">
    <citation type="journal article" date="2009" name="Nature">
        <title>The Sorghum bicolor genome and the diversification of grasses.</title>
        <authorList>
            <person name="Paterson A.H."/>
            <person name="Bowers J.E."/>
            <person name="Bruggmann R."/>
            <person name="Dubchak I."/>
            <person name="Grimwood J."/>
            <person name="Gundlach H."/>
            <person name="Haberer G."/>
            <person name="Hellsten U."/>
            <person name="Mitros T."/>
            <person name="Poliakov A."/>
            <person name="Schmutz J."/>
            <person name="Spannagl M."/>
            <person name="Tang H."/>
            <person name="Wang X."/>
            <person name="Wicker T."/>
            <person name="Bharti A.K."/>
            <person name="Chapman J."/>
            <person name="Feltus F.A."/>
            <person name="Gowik U."/>
            <person name="Grigoriev I.V."/>
            <person name="Lyons E."/>
            <person name="Maher C.A."/>
            <person name="Martis M."/>
            <person name="Narechania A."/>
            <person name="Otillar R.P."/>
            <person name="Penning B.W."/>
            <person name="Salamov A.A."/>
            <person name="Wang Y."/>
            <person name="Zhang L."/>
            <person name="Carpita N.C."/>
            <person name="Freeling M."/>
            <person name="Gingle A.R."/>
            <person name="Hash C.T."/>
            <person name="Keller B."/>
            <person name="Klein P."/>
            <person name="Kresovich S."/>
            <person name="McCann M.C."/>
            <person name="Ming R."/>
            <person name="Peterson D.G."/>
            <person name="Mehboob-ur-Rahman"/>
            <person name="Ware D."/>
            <person name="Westhoff P."/>
            <person name="Mayer K.F."/>
            <person name="Messing J."/>
            <person name="Rokhsar D.S."/>
        </authorList>
    </citation>
    <scope>NUCLEOTIDE SEQUENCE [LARGE SCALE GENOMIC DNA]</scope>
    <source>
        <strain evidence="2">cv. BTx623</strain>
    </source>
</reference>
<name>A0A1Z5R3F7_SORBI</name>
<accession>A0A1Z5R3F7</accession>
<protein>
    <submittedName>
        <fullName evidence="1">Uncharacterized protein</fullName>
    </submittedName>
</protein>
<dbReference type="EMBL" id="CM000768">
    <property type="protein sequence ID" value="OQU78318.1"/>
    <property type="molecule type" value="Genomic_DNA"/>
</dbReference>
<sequence length="121" mass="13334">MRKNLLTLEQLGPGDCYPKSASLPPRDENIPARFALHRSLLLYLPVTKVQRHDVDLYLRSIDPSSLASIISSDLLPFAYVQTRMGVWLGCMHGSVEQRGLSKSRACDRLTGCASPARGALP</sequence>
<dbReference type="Proteomes" id="UP000000768">
    <property type="component" value="Chromosome 9"/>
</dbReference>
<gene>
    <name evidence="1" type="ORF">SORBI_3009G202101</name>
</gene>